<dbReference type="Proteomes" id="UP001239994">
    <property type="component" value="Unassembled WGS sequence"/>
</dbReference>
<proteinExistence type="predicted"/>
<dbReference type="EMBL" id="JAROKS010000356">
    <property type="protein sequence ID" value="KAK1784262.1"/>
    <property type="molecule type" value="Genomic_DNA"/>
</dbReference>
<protein>
    <recommendedName>
        <fullName evidence="4">Reverse transcriptase domain-containing protein</fullName>
    </recommendedName>
</protein>
<feature type="region of interest" description="Disordered" evidence="1">
    <location>
        <begin position="90"/>
        <end position="137"/>
    </location>
</feature>
<dbReference type="AlphaFoldDB" id="A0AAD9DLJ2"/>
<dbReference type="PANTHER" id="PTHR47510:SF3">
    <property type="entry name" value="ENDO_EXONUCLEASE_PHOSPHATASE DOMAIN-CONTAINING PROTEIN"/>
    <property type="match status" value="1"/>
</dbReference>
<evidence type="ECO:0000313" key="3">
    <source>
        <dbReference type="Proteomes" id="UP001239994"/>
    </source>
</evidence>
<evidence type="ECO:0000256" key="1">
    <source>
        <dbReference type="SAM" id="MobiDB-lite"/>
    </source>
</evidence>
<organism evidence="2 3">
    <name type="scientific">Electrophorus voltai</name>
    <dbReference type="NCBI Taxonomy" id="2609070"/>
    <lineage>
        <taxon>Eukaryota</taxon>
        <taxon>Metazoa</taxon>
        <taxon>Chordata</taxon>
        <taxon>Craniata</taxon>
        <taxon>Vertebrata</taxon>
        <taxon>Euteleostomi</taxon>
        <taxon>Actinopterygii</taxon>
        <taxon>Neopterygii</taxon>
        <taxon>Teleostei</taxon>
        <taxon>Ostariophysi</taxon>
        <taxon>Gymnotiformes</taxon>
        <taxon>Gymnotoidei</taxon>
        <taxon>Gymnotidae</taxon>
        <taxon>Electrophorus</taxon>
    </lineage>
</organism>
<accession>A0AAD9DLJ2</accession>
<evidence type="ECO:0008006" key="4">
    <source>
        <dbReference type="Google" id="ProtNLM"/>
    </source>
</evidence>
<sequence>MDEYKSAAYGVRRAMREAKRRYGKKLETQFQQSGSRSLWQGLRTITDYRSPPSGLMSADESLTNELNTFFARFKATSSSANASSVNANGARASSANANGASASSANANGASASSANANGASASSANTNGASANSTNASNASANGTIGAANGACAGPTIEQRPLIITESDVRKVFKRVNTRKAMGPDGICGRVLKACADQLAPVFTDIFNLSLTLGIVPSRRNLDPPTSMTTALLPSHQS</sequence>
<dbReference type="PANTHER" id="PTHR47510">
    <property type="entry name" value="REVERSE TRANSCRIPTASE DOMAIN-CONTAINING PROTEIN"/>
    <property type="match status" value="1"/>
</dbReference>
<comment type="caution">
    <text evidence="2">The sequence shown here is derived from an EMBL/GenBank/DDBJ whole genome shotgun (WGS) entry which is preliminary data.</text>
</comment>
<gene>
    <name evidence="2" type="ORF">P4O66_003716</name>
</gene>
<name>A0AAD9DLJ2_9TELE</name>
<keyword evidence="3" id="KW-1185">Reference proteome</keyword>
<evidence type="ECO:0000313" key="2">
    <source>
        <dbReference type="EMBL" id="KAK1784262.1"/>
    </source>
</evidence>
<reference evidence="2" key="1">
    <citation type="submission" date="2023-03" db="EMBL/GenBank/DDBJ databases">
        <title>Electrophorus voltai genome.</title>
        <authorList>
            <person name="Bian C."/>
        </authorList>
    </citation>
    <scope>NUCLEOTIDE SEQUENCE</scope>
    <source>
        <strain evidence="2">CB-2022</strain>
        <tissue evidence="2">Muscle</tissue>
    </source>
</reference>